<name>A0A1I2MB29_9BACL</name>
<feature type="transmembrane region" description="Helical" evidence="1">
    <location>
        <begin position="62"/>
        <end position="83"/>
    </location>
</feature>
<feature type="transmembrane region" description="Helical" evidence="1">
    <location>
        <begin position="24"/>
        <end position="50"/>
    </location>
</feature>
<dbReference type="RefSeq" id="WP_092036841.1">
    <property type="nucleotide sequence ID" value="NZ_FOOK01000007.1"/>
</dbReference>
<evidence type="ECO:0000313" key="3">
    <source>
        <dbReference type="Proteomes" id="UP000198661"/>
    </source>
</evidence>
<dbReference type="Proteomes" id="UP000198661">
    <property type="component" value="Unassembled WGS sequence"/>
</dbReference>
<keyword evidence="3" id="KW-1185">Reference proteome</keyword>
<feature type="transmembrane region" description="Helical" evidence="1">
    <location>
        <begin position="149"/>
        <end position="165"/>
    </location>
</feature>
<dbReference type="EMBL" id="FOOK01000007">
    <property type="protein sequence ID" value="SFF88019.1"/>
    <property type="molecule type" value="Genomic_DNA"/>
</dbReference>
<evidence type="ECO:0000256" key="1">
    <source>
        <dbReference type="SAM" id="Phobius"/>
    </source>
</evidence>
<dbReference type="AlphaFoldDB" id="A0A1I2MB29"/>
<proteinExistence type="predicted"/>
<feature type="transmembrane region" description="Helical" evidence="1">
    <location>
        <begin position="239"/>
        <end position="264"/>
    </location>
</feature>
<organism evidence="2 3">
    <name type="scientific">Planifilum fulgidum</name>
    <dbReference type="NCBI Taxonomy" id="201973"/>
    <lineage>
        <taxon>Bacteria</taxon>
        <taxon>Bacillati</taxon>
        <taxon>Bacillota</taxon>
        <taxon>Bacilli</taxon>
        <taxon>Bacillales</taxon>
        <taxon>Thermoactinomycetaceae</taxon>
        <taxon>Planifilum</taxon>
    </lineage>
</organism>
<evidence type="ECO:0000313" key="2">
    <source>
        <dbReference type="EMBL" id="SFF88019.1"/>
    </source>
</evidence>
<feature type="transmembrane region" description="Helical" evidence="1">
    <location>
        <begin position="121"/>
        <end position="142"/>
    </location>
</feature>
<dbReference type="STRING" id="201973.SAMN04488025_10788"/>
<reference evidence="2 3" key="1">
    <citation type="submission" date="2016-10" db="EMBL/GenBank/DDBJ databases">
        <authorList>
            <person name="de Groot N.N."/>
        </authorList>
    </citation>
    <scope>NUCLEOTIDE SEQUENCE [LARGE SCALE GENOMIC DNA]</scope>
    <source>
        <strain evidence="2 3">DSM 44945</strain>
    </source>
</reference>
<keyword evidence="1" id="KW-0472">Membrane</keyword>
<accession>A0A1I2MB29</accession>
<evidence type="ECO:0008006" key="4">
    <source>
        <dbReference type="Google" id="ProtNLM"/>
    </source>
</evidence>
<gene>
    <name evidence="2" type="ORF">SAMN04488025_10788</name>
</gene>
<sequence length="294" mass="32043">MTQSYFGTLKRHGVKLSVALFLGYLFHVAMAYLAAFLLIIFAVFIGAVASLLDAEPSEHGKIVLGAVFFLLLFLAGTLPQSFFTAGAYGAAAACVFRGKSTIGSFFSEGFRNLWKMFGQQVLLVLFLMVALLLVIFPFGLLVRTEEPPHILIFLFLLILAGYLWVSLHAPLFLVVERTGVWNSILLSFRLIMKKPGQTLLSGLFALAILLGILLLAASILIVLPLLFMNLMEENGAVAALVILGILCFLPVIPYAFAAALLAVVHRYSTRFRHVLFPESHQDGEAAGAAPVPDQ</sequence>
<keyword evidence="1" id="KW-0812">Transmembrane</keyword>
<keyword evidence="1" id="KW-1133">Transmembrane helix</keyword>
<protein>
    <recommendedName>
        <fullName evidence="4">Membrane domain of glycerophosphoryl diester phosphodiesterase</fullName>
    </recommendedName>
</protein>
<feature type="transmembrane region" description="Helical" evidence="1">
    <location>
        <begin position="203"/>
        <end position="227"/>
    </location>
</feature>
<dbReference type="OrthoDB" id="2989525at2"/>